<feature type="domain" description="GST C-terminal" evidence="2">
    <location>
        <begin position="90"/>
        <end position="233"/>
    </location>
</feature>
<dbReference type="SFLD" id="SFLDG00363">
    <property type="entry name" value="AMPS_(cytGST):_Alpha-__Mu-__Pi"/>
    <property type="match status" value="1"/>
</dbReference>
<evidence type="ECO:0000259" key="2">
    <source>
        <dbReference type="PROSITE" id="PS50405"/>
    </source>
</evidence>
<dbReference type="SUPFAM" id="SSF47616">
    <property type="entry name" value="GST C-terminal domain-like"/>
    <property type="match status" value="1"/>
</dbReference>
<comment type="caution">
    <text evidence="3">The sequence shown here is derived from an EMBL/GenBank/DDBJ whole genome shotgun (WGS) entry which is preliminary data.</text>
</comment>
<dbReference type="InterPro" id="IPR050213">
    <property type="entry name" value="GST_superfamily"/>
</dbReference>
<dbReference type="PANTHER" id="PTHR11571">
    <property type="entry name" value="GLUTATHIONE S-TRANSFERASE"/>
    <property type="match status" value="1"/>
</dbReference>
<dbReference type="InterPro" id="IPR040079">
    <property type="entry name" value="Glutathione_S-Trfase"/>
</dbReference>
<dbReference type="Gene3D" id="3.40.30.10">
    <property type="entry name" value="Glutaredoxin"/>
    <property type="match status" value="1"/>
</dbReference>
<evidence type="ECO:0000259" key="1">
    <source>
        <dbReference type="PROSITE" id="PS50404"/>
    </source>
</evidence>
<organism evidence="3 4">
    <name type="scientific">Orchesella dallaii</name>
    <dbReference type="NCBI Taxonomy" id="48710"/>
    <lineage>
        <taxon>Eukaryota</taxon>
        <taxon>Metazoa</taxon>
        <taxon>Ecdysozoa</taxon>
        <taxon>Arthropoda</taxon>
        <taxon>Hexapoda</taxon>
        <taxon>Collembola</taxon>
        <taxon>Entomobryomorpha</taxon>
        <taxon>Entomobryoidea</taxon>
        <taxon>Orchesellidae</taxon>
        <taxon>Orchesellinae</taxon>
        <taxon>Orchesella</taxon>
    </lineage>
</organism>
<dbReference type="SFLD" id="SFLDG01205">
    <property type="entry name" value="AMPS.1"/>
    <property type="match status" value="1"/>
</dbReference>
<dbReference type="InterPro" id="IPR036282">
    <property type="entry name" value="Glutathione-S-Trfase_C_sf"/>
</dbReference>
<evidence type="ECO:0008006" key="5">
    <source>
        <dbReference type="Google" id="ProtNLM"/>
    </source>
</evidence>
<dbReference type="SUPFAM" id="SSF52833">
    <property type="entry name" value="Thioredoxin-like"/>
    <property type="match status" value="1"/>
</dbReference>
<dbReference type="PROSITE" id="PS50404">
    <property type="entry name" value="GST_NTER"/>
    <property type="match status" value="1"/>
</dbReference>
<dbReference type="CDD" id="cd03039">
    <property type="entry name" value="GST_N_Sigma_like"/>
    <property type="match status" value="1"/>
</dbReference>
<dbReference type="PROSITE" id="PS50405">
    <property type="entry name" value="GST_CTER"/>
    <property type="match status" value="1"/>
</dbReference>
<dbReference type="InterPro" id="IPR010987">
    <property type="entry name" value="Glutathione-S-Trfase_C-like"/>
</dbReference>
<dbReference type="InterPro" id="IPR036249">
    <property type="entry name" value="Thioredoxin-like_sf"/>
</dbReference>
<dbReference type="InterPro" id="IPR004045">
    <property type="entry name" value="Glutathione_S-Trfase_N"/>
</dbReference>
<dbReference type="EMBL" id="CAXLJM020000066">
    <property type="protein sequence ID" value="CAL8121646.1"/>
    <property type="molecule type" value="Genomic_DNA"/>
</dbReference>
<dbReference type="Proteomes" id="UP001642540">
    <property type="component" value="Unassembled WGS sequence"/>
</dbReference>
<gene>
    <name evidence="3" type="ORF">ODALV1_LOCUS19477</name>
</gene>
<protein>
    <recommendedName>
        <fullName evidence="5">Glutathione S-transferase</fullName>
    </recommendedName>
</protein>
<keyword evidence="4" id="KW-1185">Reference proteome</keyword>
<accession>A0ABP1R8R7</accession>
<dbReference type="CDD" id="cd03192">
    <property type="entry name" value="GST_C_Sigma_like"/>
    <property type="match status" value="1"/>
</dbReference>
<dbReference type="Pfam" id="PF14497">
    <property type="entry name" value="GST_C_3"/>
    <property type="match status" value="1"/>
</dbReference>
<dbReference type="Gene3D" id="1.20.1050.10">
    <property type="match status" value="1"/>
</dbReference>
<proteinExistence type="predicted"/>
<dbReference type="InterPro" id="IPR004046">
    <property type="entry name" value="GST_C"/>
</dbReference>
<name>A0ABP1R8R7_9HEXA</name>
<sequence>MSDNPEETPPYKLVYFDIRGLAEPVRWMFCLAGIPFIDERVPLVEWNEAKKRYSEHVGQLPILYFDDQELSQVHTVMRFVARRLGFNGLTDMDAARADEATDLVYDLRLCAVTYRECFTTKTPDIVRHTVFRDFKNEPSQKKKEPMRKDLLNVHIPKYFGKFEELLNTSGGKYIAGSVLTYADLAVANFLDVATEMIGPDVLDDFPGLQELKDLVFALPPIQQWCANRTLAQGYSSTG</sequence>
<feature type="domain" description="GST N-terminal" evidence="1">
    <location>
        <begin position="9"/>
        <end position="88"/>
    </location>
</feature>
<evidence type="ECO:0000313" key="4">
    <source>
        <dbReference type="Proteomes" id="UP001642540"/>
    </source>
</evidence>
<evidence type="ECO:0000313" key="3">
    <source>
        <dbReference type="EMBL" id="CAL8121646.1"/>
    </source>
</evidence>
<dbReference type="SFLD" id="SFLDS00019">
    <property type="entry name" value="Glutathione_Transferase_(cytos"/>
    <property type="match status" value="1"/>
</dbReference>
<reference evidence="3 4" key="1">
    <citation type="submission" date="2024-08" db="EMBL/GenBank/DDBJ databases">
        <authorList>
            <person name="Cucini C."/>
            <person name="Frati F."/>
        </authorList>
    </citation>
    <scope>NUCLEOTIDE SEQUENCE [LARGE SCALE GENOMIC DNA]</scope>
</reference>